<dbReference type="InterPro" id="IPR051266">
    <property type="entry name" value="CLCR"/>
</dbReference>
<evidence type="ECO:0000256" key="1">
    <source>
        <dbReference type="SAM" id="MobiDB-lite"/>
    </source>
</evidence>
<proteinExistence type="predicted"/>
<keyword evidence="4" id="KW-1185">Reference proteome</keyword>
<dbReference type="PANTHER" id="PTHR10579:SF51">
    <property type="entry name" value="ZINC FINGER (C3HC4-TYPE RING FINGER) FAMILY PROTEIN"/>
    <property type="match status" value="1"/>
</dbReference>
<dbReference type="InterPro" id="IPR002035">
    <property type="entry name" value="VWF_A"/>
</dbReference>
<dbReference type="Gene3D" id="3.40.50.410">
    <property type="entry name" value="von Willebrand factor, type A domain"/>
    <property type="match status" value="1"/>
</dbReference>
<dbReference type="PROSITE" id="PS50234">
    <property type="entry name" value="VWFA"/>
    <property type="match status" value="1"/>
</dbReference>
<dbReference type="SUPFAM" id="SSF53300">
    <property type="entry name" value="vWA-like"/>
    <property type="match status" value="1"/>
</dbReference>
<dbReference type="SMART" id="SM00327">
    <property type="entry name" value="VWA"/>
    <property type="match status" value="1"/>
</dbReference>
<dbReference type="Pfam" id="PF00092">
    <property type="entry name" value="VWA"/>
    <property type="match status" value="1"/>
</dbReference>
<organism evidence="3 4">
    <name type="scientific">Digitaria exilis</name>
    <dbReference type="NCBI Taxonomy" id="1010633"/>
    <lineage>
        <taxon>Eukaryota</taxon>
        <taxon>Viridiplantae</taxon>
        <taxon>Streptophyta</taxon>
        <taxon>Embryophyta</taxon>
        <taxon>Tracheophyta</taxon>
        <taxon>Spermatophyta</taxon>
        <taxon>Magnoliopsida</taxon>
        <taxon>Liliopsida</taxon>
        <taxon>Poales</taxon>
        <taxon>Poaceae</taxon>
        <taxon>PACMAD clade</taxon>
        <taxon>Panicoideae</taxon>
        <taxon>Panicodae</taxon>
        <taxon>Paniceae</taxon>
        <taxon>Anthephorinae</taxon>
        <taxon>Digitaria</taxon>
    </lineage>
</organism>
<dbReference type="InterPro" id="IPR032838">
    <property type="entry name" value="Vwaint_dom"/>
</dbReference>
<dbReference type="OrthoDB" id="687730at2759"/>
<dbReference type="Proteomes" id="UP000636709">
    <property type="component" value="Unassembled WGS sequence"/>
</dbReference>
<dbReference type="InterPro" id="IPR036465">
    <property type="entry name" value="vWFA_dom_sf"/>
</dbReference>
<accession>A0A835C3D3</accession>
<gene>
    <name evidence="3" type="ORF">HU200_023813</name>
</gene>
<feature type="domain" description="VWFA" evidence="2">
    <location>
        <begin position="85"/>
        <end position="268"/>
    </location>
</feature>
<dbReference type="PANTHER" id="PTHR10579">
    <property type="entry name" value="CALCIUM-ACTIVATED CHLORIDE CHANNEL REGULATOR"/>
    <property type="match status" value="1"/>
</dbReference>
<dbReference type="AlphaFoldDB" id="A0A835C3D3"/>
<name>A0A835C3D3_9POAL</name>
<evidence type="ECO:0000313" key="3">
    <source>
        <dbReference type="EMBL" id="KAF8720557.1"/>
    </source>
</evidence>
<evidence type="ECO:0000313" key="4">
    <source>
        <dbReference type="Proteomes" id="UP000636709"/>
    </source>
</evidence>
<feature type="region of interest" description="Disordered" evidence="1">
    <location>
        <begin position="477"/>
        <end position="539"/>
    </location>
</feature>
<dbReference type="EMBL" id="JACEFO010001695">
    <property type="protein sequence ID" value="KAF8720557.1"/>
    <property type="molecule type" value="Genomic_DNA"/>
</dbReference>
<feature type="region of interest" description="Disordered" evidence="1">
    <location>
        <begin position="1"/>
        <end position="24"/>
    </location>
</feature>
<sequence>MPPPPPPPDTKVPHVAPPAGMFQDDDPLELPAATTGGATPPATNGGLVVKTQCEFPSLGRNTSRDKFAVLVDAKAPADVARAPLDLVTVLDVSGSMKGQKLELLKHAMWFVIDQLGPSDRLSVVTFSDAASRLTRLARMSPPGKAAAKLAVASLVTVNGTNIAEGLRVGAQVLFARRQRNAVSGVILLSDGHDTVLPKTSTNGGARNYANLVPPSFVAAASRPAPIHTFGFGSNHDAAAMHAVAASTGGTFSFVQDQAAIQDSFARCVGGLLSVTVQEARISVTCLHRGVRIQEVNSGSYASHLAADGRSASINAGELYDDEGRRFLVLVYVPRARATEETTRLVKVSCTYKVAATGHAATAAAPAAVVKRPLELTHMPPPNIEVERERVRLAATEDIAAARAAADGGQHAGAARILSSRLREVERSAPGAAGDDPACEALKEELRDLSARVGDRQEYQQTGRACLLAGMSSHAQQRASGVELQGSGSKTARAYLTPKMEEMVELSRESSSGRKRGSNSQEPDGASSRVIKQIKVDLSD</sequence>
<reference evidence="3" key="1">
    <citation type="submission" date="2020-07" db="EMBL/GenBank/DDBJ databases">
        <title>Genome sequence and genetic diversity analysis of an under-domesticated orphan crop, white fonio (Digitaria exilis).</title>
        <authorList>
            <person name="Bennetzen J.L."/>
            <person name="Chen S."/>
            <person name="Ma X."/>
            <person name="Wang X."/>
            <person name="Yssel A.E.J."/>
            <person name="Chaluvadi S.R."/>
            <person name="Johnson M."/>
            <person name="Gangashetty P."/>
            <person name="Hamidou F."/>
            <person name="Sanogo M.D."/>
            <person name="Zwaenepoel A."/>
            <person name="Wallace J."/>
            <person name="Van De Peer Y."/>
            <person name="Van Deynze A."/>
        </authorList>
    </citation>
    <scope>NUCLEOTIDE SEQUENCE</scope>
    <source>
        <tissue evidence="3">Leaves</tissue>
    </source>
</reference>
<feature type="compositionally biased region" description="Pro residues" evidence="1">
    <location>
        <begin position="1"/>
        <end position="10"/>
    </location>
</feature>
<dbReference type="Pfam" id="PF14624">
    <property type="entry name" value="Vwaint"/>
    <property type="match status" value="1"/>
</dbReference>
<comment type="caution">
    <text evidence="3">The sequence shown here is derived from an EMBL/GenBank/DDBJ whole genome shotgun (WGS) entry which is preliminary data.</text>
</comment>
<feature type="compositionally biased region" description="Basic and acidic residues" evidence="1">
    <location>
        <begin position="498"/>
        <end position="511"/>
    </location>
</feature>
<protein>
    <recommendedName>
        <fullName evidence="2">VWFA domain-containing protein</fullName>
    </recommendedName>
</protein>
<evidence type="ECO:0000259" key="2">
    <source>
        <dbReference type="PROSITE" id="PS50234"/>
    </source>
</evidence>